<reference evidence="2 3" key="1">
    <citation type="submission" date="2024-06" db="EMBL/GenBank/DDBJ databases">
        <authorList>
            <person name="Pan Q."/>
            <person name="Wen M."/>
            <person name="Jouanno E."/>
            <person name="Zahm M."/>
            <person name="Klopp C."/>
            <person name="Cabau C."/>
            <person name="Louis A."/>
            <person name="Berthelot C."/>
            <person name="Parey E."/>
            <person name="Roest Crollius H."/>
            <person name="Montfort J."/>
            <person name="Robinson-Rechavi M."/>
            <person name="Bouchez O."/>
            <person name="Lampietro C."/>
            <person name="Lopez Roques C."/>
            <person name="Donnadieu C."/>
            <person name="Postlethwait J."/>
            <person name="Bobe J."/>
            <person name="Verreycken H."/>
            <person name="Guiguen Y."/>
        </authorList>
    </citation>
    <scope>NUCLEOTIDE SEQUENCE [LARGE SCALE GENOMIC DNA]</scope>
    <source>
        <strain evidence="2">Up_M1</strain>
        <tissue evidence="2">Testis</tissue>
    </source>
</reference>
<sequence length="128" mass="14493">MPPLILLPHIRRATYSPPPCRSPPLLYVSLCPSCIKPLFRAVNPSTQHSPKAAETHRTPRERERISCLRSLQQVTGWVFTDRHKDATVLRQKAKHEPDEEVRRNPPSTGANPEPTPNIVRLSGLSQKH</sequence>
<dbReference type="EMBL" id="JAGEUA010000009">
    <property type="protein sequence ID" value="KAL0965306.1"/>
    <property type="molecule type" value="Genomic_DNA"/>
</dbReference>
<feature type="region of interest" description="Disordered" evidence="1">
    <location>
        <begin position="88"/>
        <end position="128"/>
    </location>
</feature>
<protein>
    <submittedName>
        <fullName evidence="2">Uncharacterized protein</fullName>
    </submittedName>
</protein>
<feature type="compositionally biased region" description="Basic and acidic residues" evidence="1">
    <location>
        <begin position="94"/>
        <end position="103"/>
    </location>
</feature>
<gene>
    <name evidence="2" type="ORF">UPYG_G00279510</name>
</gene>
<comment type="caution">
    <text evidence="2">The sequence shown here is derived from an EMBL/GenBank/DDBJ whole genome shotgun (WGS) entry which is preliminary data.</text>
</comment>
<dbReference type="AlphaFoldDB" id="A0ABD0WII7"/>
<evidence type="ECO:0000313" key="2">
    <source>
        <dbReference type="EMBL" id="KAL0965306.1"/>
    </source>
</evidence>
<organism evidence="2 3">
    <name type="scientific">Umbra pygmaea</name>
    <name type="common">Eastern mudminnow</name>
    <dbReference type="NCBI Taxonomy" id="75934"/>
    <lineage>
        <taxon>Eukaryota</taxon>
        <taxon>Metazoa</taxon>
        <taxon>Chordata</taxon>
        <taxon>Craniata</taxon>
        <taxon>Vertebrata</taxon>
        <taxon>Euteleostomi</taxon>
        <taxon>Actinopterygii</taxon>
        <taxon>Neopterygii</taxon>
        <taxon>Teleostei</taxon>
        <taxon>Protacanthopterygii</taxon>
        <taxon>Esociformes</taxon>
        <taxon>Umbridae</taxon>
        <taxon>Umbra</taxon>
    </lineage>
</organism>
<feature type="region of interest" description="Disordered" evidence="1">
    <location>
        <begin position="44"/>
        <end position="64"/>
    </location>
</feature>
<evidence type="ECO:0000256" key="1">
    <source>
        <dbReference type="SAM" id="MobiDB-lite"/>
    </source>
</evidence>
<name>A0ABD0WII7_UMBPY</name>
<accession>A0ABD0WII7</accession>
<proteinExistence type="predicted"/>
<dbReference type="Proteomes" id="UP001557470">
    <property type="component" value="Unassembled WGS sequence"/>
</dbReference>
<feature type="compositionally biased region" description="Basic and acidic residues" evidence="1">
    <location>
        <begin position="51"/>
        <end position="64"/>
    </location>
</feature>
<evidence type="ECO:0000313" key="3">
    <source>
        <dbReference type="Proteomes" id="UP001557470"/>
    </source>
</evidence>
<keyword evidence="3" id="KW-1185">Reference proteome</keyword>